<dbReference type="GeneTree" id="ENSGT01040000244609"/>
<organism evidence="1 2">
    <name type="scientific">Crocodylus porosus</name>
    <name type="common">Saltwater crocodile</name>
    <name type="synonym">Estuarine crocodile</name>
    <dbReference type="NCBI Taxonomy" id="8502"/>
    <lineage>
        <taxon>Eukaryota</taxon>
        <taxon>Metazoa</taxon>
        <taxon>Chordata</taxon>
        <taxon>Craniata</taxon>
        <taxon>Vertebrata</taxon>
        <taxon>Euteleostomi</taxon>
        <taxon>Archelosauria</taxon>
        <taxon>Archosauria</taxon>
        <taxon>Crocodylia</taxon>
        <taxon>Longirostres</taxon>
        <taxon>Crocodylidae</taxon>
        <taxon>Crocodylus</taxon>
    </lineage>
</organism>
<proteinExistence type="predicted"/>
<dbReference type="Ensembl" id="ENSCPRT00005000614.1">
    <property type="protein sequence ID" value="ENSCPRP00005000518.1"/>
    <property type="gene ID" value="ENSCPRG00005000429.1"/>
</dbReference>
<keyword evidence="2" id="KW-1185">Reference proteome</keyword>
<sequence length="115" mass="13266">MRCQRGRLQAPRRPLRYDMCPFHSRVPLQSWLRIAELKLIYILLCLNRPACHLSCLLYISLSLFEHVKSVFFSGDGERLIMKGANLTTPEMLFALSSRCKAKELEAEKKVKKKGA</sequence>
<name>A0A7M4FPB3_CROPO</name>
<protein>
    <submittedName>
        <fullName evidence="1">Uncharacterized protein</fullName>
    </submittedName>
</protein>
<accession>A0A7M4FPB3</accession>
<evidence type="ECO:0000313" key="2">
    <source>
        <dbReference type="Proteomes" id="UP000594220"/>
    </source>
</evidence>
<dbReference type="AlphaFoldDB" id="A0A7M4FPB3"/>
<evidence type="ECO:0000313" key="1">
    <source>
        <dbReference type="Ensembl" id="ENSCPRP00005000518.1"/>
    </source>
</evidence>
<reference evidence="1" key="2">
    <citation type="submission" date="2025-09" db="UniProtKB">
        <authorList>
            <consortium name="Ensembl"/>
        </authorList>
    </citation>
    <scope>IDENTIFICATION</scope>
</reference>
<dbReference type="Proteomes" id="UP000594220">
    <property type="component" value="Unplaced"/>
</dbReference>
<reference evidence="1" key="1">
    <citation type="submission" date="2025-08" db="UniProtKB">
        <authorList>
            <consortium name="Ensembl"/>
        </authorList>
    </citation>
    <scope>IDENTIFICATION</scope>
</reference>